<accession>A0A423UVH5</accession>
<dbReference type="AlphaFoldDB" id="A0A423UVH5"/>
<sequence length="324" mass="35492">MRAHSSEKEEAEQRRPQGRSAGFEGTETFAGPHHHLPRAAGNTAVARAIARERQEAHGEPRHEAAPTAGTHQGSGAVHIQRTADEELREAKTPEQIVAALKKSGHSEDDAWELMQYMTSQQFPAGEGQADFDMLGSIKDASEQLQKVKAVRRKMAAPLMAKRWTIRHYTGSDPNTPPGFQEIASTYDNAAAGRASEHTNVADWRSLGNIKFTFYLVAVDGQVPPRNWLNNTHWYAEWDLDRIPECWVSPDLLERMNKPMDADGARAAMQGAKAFRGTGAQLKELLAISAFGAGNDPASALDTAIGGAFELKVPDGLPVAEWHKK</sequence>
<feature type="region of interest" description="Disordered" evidence="1">
    <location>
        <begin position="52"/>
        <end position="76"/>
    </location>
</feature>
<evidence type="ECO:0000313" key="2">
    <source>
        <dbReference type="EMBL" id="ROV66354.1"/>
    </source>
</evidence>
<feature type="compositionally biased region" description="Basic and acidic residues" evidence="1">
    <location>
        <begin position="52"/>
        <end position="64"/>
    </location>
</feature>
<gene>
    <name evidence="2" type="ORF">D3105_22510</name>
</gene>
<dbReference type="EMBL" id="QWFA01000127">
    <property type="protein sequence ID" value="ROV66354.1"/>
    <property type="molecule type" value="Genomic_DNA"/>
</dbReference>
<evidence type="ECO:0000313" key="3">
    <source>
        <dbReference type="Proteomes" id="UP000285596"/>
    </source>
</evidence>
<dbReference type="Proteomes" id="UP000285596">
    <property type="component" value="Unassembled WGS sequence"/>
</dbReference>
<evidence type="ECO:0000256" key="1">
    <source>
        <dbReference type="SAM" id="MobiDB-lite"/>
    </source>
</evidence>
<comment type="caution">
    <text evidence="2">The sequence shown here is derived from an EMBL/GenBank/DDBJ whole genome shotgun (WGS) entry which is preliminary data.</text>
</comment>
<proteinExistence type="predicted"/>
<feature type="compositionally biased region" description="Basic and acidic residues" evidence="1">
    <location>
        <begin position="1"/>
        <end position="15"/>
    </location>
</feature>
<organism evidence="2 3">
    <name type="scientific">Streptomyces globisporus</name>
    <dbReference type="NCBI Taxonomy" id="1908"/>
    <lineage>
        <taxon>Bacteria</taxon>
        <taxon>Bacillati</taxon>
        <taxon>Actinomycetota</taxon>
        <taxon>Actinomycetes</taxon>
        <taxon>Kitasatosporales</taxon>
        <taxon>Streptomycetaceae</taxon>
        <taxon>Streptomyces</taxon>
    </lineage>
</organism>
<dbReference type="RefSeq" id="WP_118904873.1">
    <property type="nucleotide sequence ID" value="NZ_QWFA01000127.1"/>
</dbReference>
<protein>
    <submittedName>
        <fullName evidence="2">Uncharacterized protein</fullName>
    </submittedName>
</protein>
<reference evidence="2 3" key="1">
    <citation type="submission" date="2018-08" db="EMBL/GenBank/DDBJ databases">
        <title>Streptomyces globisporus 1912-4Crt, whole genome shotgun sequence.</title>
        <authorList>
            <person name="Matselyukh B."/>
        </authorList>
    </citation>
    <scope>NUCLEOTIDE SEQUENCE [LARGE SCALE GENOMIC DNA]</scope>
    <source>
        <strain evidence="2 3">1912-4Crt</strain>
    </source>
</reference>
<name>A0A423UVH5_STRGL</name>
<feature type="region of interest" description="Disordered" evidence="1">
    <location>
        <begin position="1"/>
        <end position="39"/>
    </location>
</feature>